<dbReference type="KEGG" id="paco:AACT_2776"/>
<dbReference type="Proteomes" id="UP000503483">
    <property type="component" value="Chromosome"/>
</dbReference>
<dbReference type="InterPro" id="IPR010998">
    <property type="entry name" value="Integrase_recombinase_N"/>
</dbReference>
<protein>
    <submittedName>
        <fullName evidence="6">Site-specific tyrosine recombinase, phage integrase family (INT_P4_C, DUF4102 domains)</fullName>
    </submittedName>
</protein>
<dbReference type="CDD" id="cd00801">
    <property type="entry name" value="INT_P4_C"/>
    <property type="match status" value="1"/>
</dbReference>
<feature type="domain" description="Tyr recombinase" evidence="5">
    <location>
        <begin position="209"/>
        <end position="402"/>
    </location>
</feature>
<dbReference type="GO" id="GO:0003677">
    <property type="term" value="F:DNA binding"/>
    <property type="evidence" value="ECO:0007669"/>
    <property type="project" value="UniProtKB-KW"/>
</dbReference>
<keyword evidence="4" id="KW-0233">DNA recombination</keyword>
<dbReference type="PANTHER" id="PTHR30629">
    <property type="entry name" value="PROPHAGE INTEGRASE"/>
    <property type="match status" value="1"/>
</dbReference>
<dbReference type="InterPro" id="IPR011010">
    <property type="entry name" value="DNA_brk_join_enz"/>
</dbReference>
<dbReference type="EMBL" id="CP042652">
    <property type="protein sequence ID" value="QKE29843.1"/>
    <property type="molecule type" value="Genomic_DNA"/>
</dbReference>
<evidence type="ECO:0000259" key="5">
    <source>
        <dbReference type="PROSITE" id="PS51898"/>
    </source>
</evidence>
<dbReference type="Pfam" id="PF00589">
    <property type="entry name" value="Phage_integrase"/>
    <property type="match status" value="1"/>
</dbReference>
<organism evidence="6 7">
    <name type="scientific">Arcobacter acticola</name>
    <dbReference type="NCBI Taxonomy" id="1849015"/>
    <lineage>
        <taxon>Bacteria</taxon>
        <taxon>Pseudomonadati</taxon>
        <taxon>Campylobacterota</taxon>
        <taxon>Epsilonproteobacteria</taxon>
        <taxon>Campylobacterales</taxon>
        <taxon>Arcobacteraceae</taxon>
        <taxon>Arcobacter</taxon>
    </lineage>
</organism>
<keyword evidence="3" id="KW-0238">DNA-binding</keyword>
<dbReference type="SUPFAM" id="SSF56349">
    <property type="entry name" value="DNA breaking-rejoining enzymes"/>
    <property type="match status" value="1"/>
</dbReference>
<evidence type="ECO:0000256" key="1">
    <source>
        <dbReference type="ARBA" id="ARBA00008857"/>
    </source>
</evidence>
<evidence type="ECO:0000313" key="6">
    <source>
        <dbReference type="EMBL" id="QKE29843.1"/>
    </source>
</evidence>
<evidence type="ECO:0000313" key="7">
    <source>
        <dbReference type="Proteomes" id="UP000503483"/>
    </source>
</evidence>
<dbReference type="PANTHER" id="PTHR30629:SF2">
    <property type="entry name" value="PROPHAGE INTEGRASE INTS-RELATED"/>
    <property type="match status" value="1"/>
</dbReference>
<reference evidence="6 7" key="1">
    <citation type="submission" date="2019-08" db="EMBL/GenBank/DDBJ databases">
        <title>Complete genome sequence of Arcobacter acticola.</title>
        <authorList>
            <person name="Miller W."/>
        </authorList>
    </citation>
    <scope>NUCLEOTIDE SEQUENCE [LARGE SCALE GENOMIC DNA]</scope>
    <source>
        <strain evidence="6 7">KCTC 52212</strain>
    </source>
</reference>
<dbReference type="Gene3D" id="1.10.443.10">
    <property type="entry name" value="Intergrase catalytic core"/>
    <property type="match status" value="1"/>
</dbReference>
<dbReference type="InterPro" id="IPR053876">
    <property type="entry name" value="Phage_int_M"/>
</dbReference>
<dbReference type="PROSITE" id="PS51898">
    <property type="entry name" value="TYR_RECOMBINASE"/>
    <property type="match status" value="1"/>
</dbReference>
<keyword evidence="7" id="KW-1185">Reference proteome</keyword>
<name>A0A6M8EE44_9BACT</name>
<sequence>MSRELNQLKDTEVKQAKPKEKQYYLNDGGGLRLQIKPNGSKIWVFRFMLNGSSKETTFKSYPTTTLKEAREKRAEYKKLIDNNINPIDYFNKEKEQQKKEETNSFKNVMYQWLENEKPNAKIEQYDWKKNRFEKDVLPYLKNKKMNDVSIQDIVTVIKAKNKTAPETASKLFGYLKSLFGFAVLNGYCERNLLVEVNKTHLITKRTVKHMAQITDKEVLKELTNSIYNYHGSFSVKNCLRLVLHIPLRAENLCTLKWSQIDFDKKLMTIPRNQMKLKNPNYEDFKMPLSDEVISILKEQKRELILHTNNQDYVFLGFDNNTHINKESPNKALKIMEFNREGRKIRLHGFRGTFRSMIDTLDTKGQFTYEVKERALDHHEKSKVVRAYSHKGDYFEQLQELMTYWSNFIKSLREINEL</sequence>
<evidence type="ECO:0000256" key="3">
    <source>
        <dbReference type="ARBA" id="ARBA00023125"/>
    </source>
</evidence>
<dbReference type="InterPro" id="IPR013762">
    <property type="entry name" value="Integrase-like_cat_sf"/>
</dbReference>
<dbReference type="AlphaFoldDB" id="A0A6M8EE44"/>
<evidence type="ECO:0000256" key="4">
    <source>
        <dbReference type="ARBA" id="ARBA00023172"/>
    </source>
</evidence>
<dbReference type="InterPro" id="IPR002104">
    <property type="entry name" value="Integrase_catalytic"/>
</dbReference>
<gene>
    <name evidence="6" type="ORF">AACT_2776</name>
</gene>
<dbReference type="Pfam" id="PF22022">
    <property type="entry name" value="Phage_int_M"/>
    <property type="match status" value="1"/>
</dbReference>
<dbReference type="Gene3D" id="3.30.160.390">
    <property type="entry name" value="Integrase, DNA-binding domain"/>
    <property type="match status" value="1"/>
</dbReference>
<proteinExistence type="inferred from homology"/>
<dbReference type="Gene3D" id="1.10.150.130">
    <property type="match status" value="1"/>
</dbReference>
<dbReference type="InterPro" id="IPR038488">
    <property type="entry name" value="Integrase_DNA-bd_sf"/>
</dbReference>
<dbReference type="GO" id="GO:0006310">
    <property type="term" value="P:DNA recombination"/>
    <property type="evidence" value="ECO:0007669"/>
    <property type="project" value="UniProtKB-KW"/>
</dbReference>
<accession>A0A6M8EE44</accession>
<keyword evidence="2" id="KW-0229">DNA integration</keyword>
<dbReference type="Pfam" id="PF13356">
    <property type="entry name" value="Arm-DNA-bind_3"/>
    <property type="match status" value="1"/>
</dbReference>
<dbReference type="RefSeq" id="WP_172127957.1">
    <property type="nucleotide sequence ID" value="NZ_CP042652.1"/>
</dbReference>
<dbReference type="InterPro" id="IPR050808">
    <property type="entry name" value="Phage_Integrase"/>
</dbReference>
<dbReference type="InterPro" id="IPR025166">
    <property type="entry name" value="Integrase_DNA_bind_dom"/>
</dbReference>
<comment type="similarity">
    <text evidence="1">Belongs to the 'phage' integrase family.</text>
</comment>
<dbReference type="GO" id="GO:0015074">
    <property type="term" value="P:DNA integration"/>
    <property type="evidence" value="ECO:0007669"/>
    <property type="project" value="UniProtKB-KW"/>
</dbReference>
<evidence type="ECO:0000256" key="2">
    <source>
        <dbReference type="ARBA" id="ARBA00022908"/>
    </source>
</evidence>